<reference evidence="2" key="1">
    <citation type="submission" date="2016-10" db="EMBL/GenBank/DDBJ databases">
        <authorList>
            <person name="Varghese N."/>
            <person name="Submissions S."/>
        </authorList>
    </citation>
    <scope>NUCLEOTIDE SEQUENCE [LARGE SCALE GENOMIC DNA]</scope>
    <source>
        <strain evidence="2">DSM 17465</strain>
    </source>
</reference>
<gene>
    <name evidence="1" type="ORF">SAMN05444141_102232</name>
</gene>
<dbReference type="EMBL" id="FPBD01000002">
    <property type="protein sequence ID" value="SFT60199.1"/>
    <property type="molecule type" value="Genomic_DNA"/>
</dbReference>
<name>A0A1I6ZBZ2_9HYPH</name>
<keyword evidence="2" id="KW-1185">Reference proteome</keyword>
<protein>
    <submittedName>
        <fullName evidence="1">Uncharacterized protein</fullName>
    </submittedName>
</protein>
<dbReference type="RefSeq" id="WP_162097435.1">
    <property type="nucleotide sequence ID" value="NZ_FPBD01000002.1"/>
</dbReference>
<proteinExistence type="predicted"/>
<evidence type="ECO:0000313" key="1">
    <source>
        <dbReference type="EMBL" id="SFT60199.1"/>
    </source>
</evidence>
<accession>A0A1I6ZBZ2</accession>
<sequence length="47" mass="5241">MNDLRKAFYTLVACALFAIYGEISHAISEADKAERMSTQITLHIPAE</sequence>
<dbReference type="AlphaFoldDB" id="A0A1I6ZBZ2"/>
<dbReference type="Proteomes" id="UP000183371">
    <property type="component" value="Unassembled WGS sequence"/>
</dbReference>
<evidence type="ECO:0000313" key="2">
    <source>
        <dbReference type="Proteomes" id="UP000183371"/>
    </source>
</evidence>
<organism evidence="1 2">
    <name type="scientific">Pseudovibrio denitrificans</name>
    <dbReference type="NCBI Taxonomy" id="258256"/>
    <lineage>
        <taxon>Bacteria</taxon>
        <taxon>Pseudomonadati</taxon>
        <taxon>Pseudomonadota</taxon>
        <taxon>Alphaproteobacteria</taxon>
        <taxon>Hyphomicrobiales</taxon>
        <taxon>Stappiaceae</taxon>
        <taxon>Pseudovibrio</taxon>
    </lineage>
</organism>